<keyword evidence="3" id="KW-1185">Reference proteome</keyword>
<dbReference type="EMBL" id="FQUY01000040">
    <property type="protein sequence ID" value="SHF60535.1"/>
    <property type="molecule type" value="Genomic_DNA"/>
</dbReference>
<keyword evidence="1" id="KW-0812">Transmembrane</keyword>
<evidence type="ECO:0000313" key="2">
    <source>
        <dbReference type="EMBL" id="SHF60535.1"/>
    </source>
</evidence>
<gene>
    <name evidence="2" type="ORF">SAMN02745133_03076</name>
</gene>
<feature type="transmembrane region" description="Helical" evidence="1">
    <location>
        <begin position="14"/>
        <end position="35"/>
    </location>
</feature>
<sequence length="134" mass="15814">MNALYVRIVQKNKLIFLSLLLFFSLVSIFMPHGFFEAHEHHDYEGVFNHAINNNKPSSILKKLFKKLRIILFKIFKFQQLVLNPTIIENIRLTLLNMCFSELQGLRLFVILCLCFHGGKYKHNRKHSDLLPLMV</sequence>
<dbReference type="Proteomes" id="UP000184148">
    <property type="component" value="Unassembled WGS sequence"/>
</dbReference>
<dbReference type="AlphaFoldDB" id="A0A1M5D132"/>
<reference evidence="3" key="1">
    <citation type="submission" date="2016-11" db="EMBL/GenBank/DDBJ databases">
        <authorList>
            <person name="Varghese N."/>
            <person name="Submissions S."/>
        </authorList>
    </citation>
    <scope>NUCLEOTIDE SEQUENCE [LARGE SCALE GENOMIC DNA]</scope>
    <source>
        <strain evidence="3">DSM 12395</strain>
    </source>
</reference>
<name>A0A1M5D132_9FIRM</name>
<evidence type="ECO:0000256" key="1">
    <source>
        <dbReference type="SAM" id="Phobius"/>
    </source>
</evidence>
<keyword evidence="1" id="KW-1133">Transmembrane helix</keyword>
<proteinExistence type="predicted"/>
<protein>
    <submittedName>
        <fullName evidence="2">Uncharacterized protein</fullName>
    </submittedName>
</protein>
<keyword evidence="1" id="KW-0472">Membrane</keyword>
<evidence type="ECO:0000313" key="3">
    <source>
        <dbReference type="Proteomes" id="UP000184148"/>
    </source>
</evidence>
<organism evidence="2 3">
    <name type="scientific">Desulforamulus putei DSM 12395</name>
    <dbReference type="NCBI Taxonomy" id="1121429"/>
    <lineage>
        <taxon>Bacteria</taxon>
        <taxon>Bacillati</taxon>
        <taxon>Bacillota</taxon>
        <taxon>Clostridia</taxon>
        <taxon>Eubacteriales</taxon>
        <taxon>Peptococcaceae</taxon>
        <taxon>Desulforamulus</taxon>
    </lineage>
</organism>
<accession>A0A1M5D132</accession>